<dbReference type="Proteomes" id="UP001597557">
    <property type="component" value="Unassembled WGS sequence"/>
</dbReference>
<evidence type="ECO:0000313" key="2">
    <source>
        <dbReference type="EMBL" id="MFD2872767.1"/>
    </source>
</evidence>
<dbReference type="RefSeq" id="WP_377184818.1">
    <property type="nucleotide sequence ID" value="NZ_JBHUPD010000002.1"/>
</dbReference>
<dbReference type="EMBL" id="JBHUPD010000002">
    <property type="protein sequence ID" value="MFD2872767.1"/>
    <property type="molecule type" value="Genomic_DNA"/>
</dbReference>
<protein>
    <submittedName>
        <fullName evidence="2">Uncharacterized protein</fullName>
    </submittedName>
</protein>
<reference evidence="3" key="1">
    <citation type="journal article" date="2019" name="Int. J. Syst. Evol. Microbiol.">
        <title>The Global Catalogue of Microorganisms (GCM) 10K type strain sequencing project: providing services to taxonomists for standard genome sequencing and annotation.</title>
        <authorList>
            <consortium name="The Broad Institute Genomics Platform"/>
            <consortium name="The Broad Institute Genome Sequencing Center for Infectious Disease"/>
            <person name="Wu L."/>
            <person name="Ma J."/>
        </authorList>
    </citation>
    <scope>NUCLEOTIDE SEQUENCE [LARGE SCALE GENOMIC DNA]</scope>
    <source>
        <strain evidence="3">KCTC 22437</strain>
    </source>
</reference>
<keyword evidence="1" id="KW-0732">Signal</keyword>
<name>A0ABW5YBW9_9SPHI</name>
<feature type="signal peptide" evidence="1">
    <location>
        <begin position="1"/>
        <end position="24"/>
    </location>
</feature>
<feature type="chain" id="PRO_5046480425" evidence="1">
    <location>
        <begin position="25"/>
        <end position="395"/>
    </location>
</feature>
<comment type="caution">
    <text evidence="2">The sequence shown here is derived from an EMBL/GenBank/DDBJ whole genome shotgun (WGS) entry which is preliminary data.</text>
</comment>
<proteinExistence type="predicted"/>
<sequence>MKPNFKKLNSLVLLTILTSTAVLAILVNACKKTSSSSYNDNIQLKSTLLTSLPGYITLNNVPEGFKQLGQLHNAGLDSVFNTLATELRAHTSSVRISPAGLMSSNKFDYDAVLKNALEKFFATNPTTAKSYRIMGPSFVKYAQNRVHVNEKGPKKSILSLDESGKGSNALQTLLNQITVALSTKFKQNSMLQLKVELEKINNNASKMLSNGEANEVYAATSVGFASYQYWFKNYRKWYFAMQYPTVLAKYSNFQLNYLYFKKNIGTARTNSLRTLDADTIYYVPELSEVDIYPDYADEAEDDGIDIQGIVDGISDWWSKHGEDTVKADIQGAITGGEAGAVAGWNAAGGTVGIVADPEGAVVTVGSATLLWGAGTGVGDSMTTAGWDTIWDSIGH</sequence>
<gene>
    <name evidence="2" type="ORF">ACFS5N_09825</name>
</gene>
<organism evidence="2 3">
    <name type="scientific">Mucilaginibacter ximonensis</name>
    <dbReference type="NCBI Taxonomy" id="538021"/>
    <lineage>
        <taxon>Bacteria</taxon>
        <taxon>Pseudomonadati</taxon>
        <taxon>Bacteroidota</taxon>
        <taxon>Sphingobacteriia</taxon>
        <taxon>Sphingobacteriales</taxon>
        <taxon>Sphingobacteriaceae</taxon>
        <taxon>Mucilaginibacter</taxon>
    </lineage>
</organism>
<keyword evidence="3" id="KW-1185">Reference proteome</keyword>
<accession>A0ABW5YBW9</accession>
<evidence type="ECO:0000256" key="1">
    <source>
        <dbReference type="SAM" id="SignalP"/>
    </source>
</evidence>
<evidence type="ECO:0000313" key="3">
    <source>
        <dbReference type="Proteomes" id="UP001597557"/>
    </source>
</evidence>